<dbReference type="Gene3D" id="3.40.50.2060">
    <property type="match status" value="1"/>
</dbReference>
<evidence type="ECO:0008006" key="4">
    <source>
        <dbReference type="Google" id="ProtNLM"/>
    </source>
</evidence>
<dbReference type="EMBL" id="BRXX01000019">
    <property type="protein sequence ID" value="GMH82808.1"/>
    <property type="molecule type" value="Genomic_DNA"/>
</dbReference>
<reference evidence="3" key="1">
    <citation type="journal article" date="2023" name="Commun. Biol.">
        <title>Genome analysis of Parmales, the sister group of diatoms, reveals the evolutionary specialization of diatoms from phago-mixotrophs to photoautotrophs.</title>
        <authorList>
            <person name="Ban H."/>
            <person name="Sato S."/>
            <person name="Yoshikawa S."/>
            <person name="Yamada K."/>
            <person name="Nakamura Y."/>
            <person name="Ichinomiya M."/>
            <person name="Sato N."/>
            <person name="Blanc-Mathieu R."/>
            <person name="Endo H."/>
            <person name="Kuwata A."/>
            <person name="Ogata H."/>
        </authorList>
    </citation>
    <scope>NUCLEOTIDE SEQUENCE [LARGE SCALE GENOMIC DNA]</scope>
    <source>
        <strain evidence="3">NIES 3699</strain>
    </source>
</reference>
<dbReference type="InterPro" id="IPR043154">
    <property type="entry name" value="Sec-1-like_dom1"/>
</dbReference>
<protein>
    <recommendedName>
        <fullName evidence="4">Vacuolar protein sorting-associated protein 45</fullName>
    </recommendedName>
</protein>
<accession>A0A9W7B9M4</accession>
<organism evidence="2 3">
    <name type="scientific">Triparma verrucosa</name>
    <dbReference type="NCBI Taxonomy" id="1606542"/>
    <lineage>
        <taxon>Eukaryota</taxon>
        <taxon>Sar</taxon>
        <taxon>Stramenopiles</taxon>
        <taxon>Ochrophyta</taxon>
        <taxon>Bolidophyceae</taxon>
        <taxon>Parmales</taxon>
        <taxon>Triparmaceae</taxon>
        <taxon>Triparma</taxon>
    </lineage>
</organism>
<dbReference type="Gene3D" id="3.40.50.1910">
    <property type="match status" value="1"/>
</dbReference>
<dbReference type="Gene3D" id="1.25.40.60">
    <property type="match status" value="1"/>
</dbReference>
<dbReference type="Pfam" id="PF00995">
    <property type="entry name" value="Sec1"/>
    <property type="match status" value="1"/>
</dbReference>
<dbReference type="GO" id="GO:0016192">
    <property type="term" value="P:vesicle-mediated transport"/>
    <property type="evidence" value="ECO:0007669"/>
    <property type="project" value="InterPro"/>
</dbReference>
<name>A0A9W7B9M4_9STRA</name>
<evidence type="ECO:0000313" key="3">
    <source>
        <dbReference type="Proteomes" id="UP001165160"/>
    </source>
</evidence>
<dbReference type="InterPro" id="IPR001619">
    <property type="entry name" value="Sec1-like"/>
</dbReference>
<evidence type="ECO:0000256" key="1">
    <source>
        <dbReference type="ARBA" id="ARBA00009884"/>
    </source>
</evidence>
<comment type="caution">
    <text evidence="2">The sequence shown here is derived from an EMBL/GenBank/DDBJ whole genome shotgun (WGS) entry which is preliminary data.</text>
</comment>
<evidence type="ECO:0000313" key="2">
    <source>
        <dbReference type="EMBL" id="GMH82808.1"/>
    </source>
</evidence>
<dbReference type="InterPro" id="IPR043127">
    <property type="entry name" value="Sec-1-like_dom3a"/>
</dbReference>
<proteinExistence type="inferred from homology"/>
<dbReference type="Proteomes" id="UP001165160">
    <property type="component" value="Unassembled WGS sequence"/>
</dbReference>
<gene>
    <name evidence="2" type="ORF">TrVE_jg11634</name>
</gene>
<dbReference type="PANTHER" id="PTHR11679">
    <property type="entry name" value="VESICLE PROTEIN SORTING-ASSOCIATED"/>
    <property type="match status" value="1"/>
</dbReference>
<dbReference type="AlphaFoldDB" id="A0A9W7B9M4"/>
<dbReference type="InterPro" id="IPR036045">
    <property type="entry name" value="Sec1-like_sf"/>
</dbReference>
<dbReference type="PIRSF" id="PIRSF005715">
    <property type="entry name" value="VPS45_Sec1"/>
    <property type="match status" value="1"/>
</dbReference>
<dbReference type="InterPro" id="IPR027482">
    <property type="entry name" value="Sec1-like_dom2"/>
</dbReference>
<keyword evidence="3" id="KW-1185">Reference proteome</keyword>
<sequence>MDSSSGLDCFKPMPIYIESMLDKTKGGMKTLLLDASTTSTISVSLSKTLANEQELYLISQLGKPQAAVGGMKCLVFCRPTPQNVQLICTEVSSCKYSEYHLFFSNILPPSLLKLLAHSDTSSVIRGVHEFPLDYVPVNESSWSINIRKSIETSWSWGTARERTFQGVMDREKEGLLSFLLSQKTKLSAVSFPKQSPASRYLAQQVTKEIQDGFYHFRNQRQCHLLVLDRKDDPVTPLLSQWTYQAMVHELLGINDGRVVLKGAPGVKKDLEEVVLAVKDDLFYAENRFSNFGELGENIRTLLLNYQEEAKANDNITSIEDMQNFMERYPVFRAKSHNVSKHVALMGELARLVDHCSLMDVSALEQELAVKDDHADHLRQLIEKLGDARIKQADKLRLTLLYALRYESTGNVPMIKGHMSNGGVSLDKVNLVDDLLRYAGEGKRTEGLYGKRDIMSKIVKGFGSVKGVENVYSQHVPVLHERIQEAFRGKLGPQAYESALGGNGAGCKDLIVYMIGGYTYEEARVVEEFNATNGKGLKVVLGGSTVLNSEGFLEEIKGL</sequence>
<dbReference type="SUPFAM" id="SSF56815">
    <property type="entry name" value="Sec1/munc18-like (SM) proteins"/>
    <property type="match status" value="1"/>
</dbReference>
<dbReference type="Gene3D" id="3.90.830.10">
    <property type="entry name" value="Syntaxin Binding Protein 1, Chain A, domain 2"/>
    <property type="match status" value="1"/>
</dbReference>
<comment type="similarity">
    <text evidence="1">Belongs to the STXBP/unc-18/SEC1 family.</text>
</comment>